<dbReference type="EMBL" id="NMQW01000012">
    <property type="protein sequence ID" value="OXM86847.1"/>
    <property type="molecule type" value="Genomic_DNA"/>
</dbReference>
<gene>
    <name evidence="7" type="ORF">CF651_08335</name>
</gene>
<organism evidence="7 8">
    <name type="scientific">Paenibacillus rigui</name>
    <dbReference type="NCBI Taxonomy" id="554312"/>
    <lineage>
        <taxon>Bacteria</taxon>
        <taxon>Bacillati</taxon>
        <taxon>Bacillota</taxon>
        <taxon>Bacilli</taxon>
        <taxon>Bacillales</taxon>
        <taxon>Paenibacillaceae</taxon>
        <taxon>Paenibacillus</taxon>
    </lineage>
</organism>
<dbReference type="SMART" id="SM00316">
    <property type="entry name" value="S1"/>
    <property type="match status" value="1"/>
</dbReference>
<dbReference type="NCBIfam" id="TIGR00757">
    <property type="entry name" value="RNaseEG"/>
    <property type="match status" value="1"/>
</dbReference>
<keyword evidence="4" id="KW-0460">Magnesium</keyword>
<keyword evidence="3" id="KW-0378">Hydrolase</keyword>
<dbReference type="InterPro" id="IPR019307">
    <property type="entry name" value="RNA-bd_AU-1/RNase_E/G"/>
</dbReference>
<dbReference type="GO" id="GO:0004540">
    <property type="term" value="F:RNA nuclease activity"/>
    <property type="evidence" value="ECO:0007669"/>
    <property type="project" value="InterPro"/>
</dbReference>
<comment type="cofactor">
    <cofactor evidence="1">
        <name>Mg(2+)</name>
        <dbReference type="ChEBI" id="CHEBI:18420"/>
    </cofactor>
</comment>
<evidence type="ECO:0000313" key="8">
    <source>
        <dbReference type="Proteomes" id="UP000215509"/>
    </source>
</evidence>
<protein>
    <submittedName>
        <fullName evidence="7">Ribonuclease E/G</fullName>
    </submittedName>
</protein>
<comment type="caution">
    <text evidence="7">The sequence shown here is derived from an EMBL/GenBank/DDBJ whole genome shotgun (WGS) entry which is preliminary data.</text>
</comment>
<keyword evidence="8" id="KW-1185">Reference proteome</keyword>
<dbReference type="PROSITE" id="PS50126">
    <property type="entry name" value="S1"/>
    <property type="match status" value="1"/>
</dbReference>
<evidence type="ECO:0000256" key="4">
    <source>
        <dbReference type="ARBA" id="ARBA00022842"/>
    </source>
</evidence>
<dbReference type="GO" id="GO:0003723">
    <property type="term" value="F:RNA binding"/>
    <property type="evidence" value="ECO:0007669"/>
    <property type="project" value="UniProtKB-KW"/>
</dbReference>
<dbReference type="AlphaFoldDB" id="A0A229UT88"/>
<dbReference type="GO" id="GO:0006364">
    <property type="term" value="P:rRNA processing"/>
    <property type="evidence" value="ECO:0007669"/>
    <property type="project" value="TreeGrafter"/>
</dbReference>
<dbReference type="PANTHER" id="PTHR30001:SF0">
    <property type="entry name" value="RIBONUCLEASE G"/>
    <property type="match status" value="1"/>
</dbReference>
<dbReference type="OrthoDB" id="9804278at2"/>
<feature type="domain" description="S1 motif" evidence="6">
    <location>
        <begin position="38"/>
        <end position="116"/>
    </location>
</feature>
<dbReference type="CDD" id="cd04453">
    <property type="entry name" value="S1_RNase_E"/>
    <property type="match status" value="1"/>
</dbReference>
<evidence type="ECO:0000256" key="2">
    <source>
        <dbReference type="ARBA" id="ARBA00022723"/>
    </source>
</evidence>
<evidence type="ECO:0000256" key="1">
    <source>
        <dbReference type="ARBA" id="ARBA00001946"/>
    </source>
</evidence>
<dbReference type="GO" id="GO:0005737">
    <property type="term" value="C:cytoplasm"/>
    <property type="evidence" value="ECO:0007669"/>
    <property type="project" value="TreeGrafter"/>
</dbReference>
<evidence type="ECO:0000259" key="6">
    <source>
        <dbReference type="PROSITE" id="PS50126"/>
    </source>
</evidence>
<evidence type="ECO:0000256" key="5">
    <source>
        <dbReference type="ARBA" id="ARBA00022884"/>
    </source>
</evidence>
<dbReference type="InterPro" id="IPR004659">
    <property type="entry name" value="RNase_E/G"/>
</dbReference>
<name>A0A229UT88_9BACL</name>
<reference evidence="7 8" key="1">
    <citation type="submission" date="2017-07" db="EMBL/GenBank/DDBJ databases">
        <title>Genome sequencing and assembly of Paenibacillus rigui.</title>
        <authorList>
            <person name="Mayilraj S."/>
        </authorList>
    </citation>
    <scope>NUCLEOTIDE SEQUENCE [LARGE SCALE GENOMIC DNA]</scope>
    <source>
        <strain evidence="7 8">JCM 16352</strain>
    </source>
</reference>
<dbReference type="InterPro" id="IPR012340">
    <property type="entry name" value="NA-bd_OB-fold"/>
</dbReference>
<dbReference type="InterPro" id="IPR003029">
    <property type="entry name" value="S1_domain"/>
</dbReference>
<proteinExistence type="predicted"/>
<dbReference type="SUPFAM" id="SSF50249">
    <property type="entry name" value="Nucleic acid-binding proteins"/>
    <property type="match status" value="1"/>
</dbReference>
<dbReference type="Proteomes" id="UP000215509">
    <property type="component" value="Unassembled WGS sequence"/>
</dbReference>
<evidence type="ECO:0000256" key="3">
    <source>
        <dbReference type="ARBA" id="ARBA00022801"/>
    </source>
</evidence>
<dbReference type="Pfam" id="PF10150">
    <property type="entry name" value="RNase_E_G"/>
    <property type="match status" value="1"/>
</dbReference>
<dbReference type="GO" id="GO:0046872">
    <property type="term" value="F:metal ion binding"/>
    <property type="evidence" value="ECO:0007669"/>
    <property type="project" value="UniProtKB-KW"/>
</dbReference>
<dbReference type="GO" id="GO:0016787">
    <property type="term" value="F:hydrolase activity"/>
    <property type="evidence" value="ECO:0007669"/>
    <property type="project" value="UniProtKB-KW"/>
</dbReference>
<sequence length="417" mass="47274">MKRMLVQCSQDQIEVAVMEDGRLVEYDNESRGAEQLAGNMYLGRVVSVLQGMQAAFLDIGLDKNAFLYIDDILPAHLDRQPKQKPPITELVQVGQTVLVQVVKEPVGTKGARVTTHHSIPGRWGVYMPNADYVGVSRKIEHEAERERLKAVAERRLERGEGFIARTAAEGIDEESILSDLAELRQRWQVVEESANQKGPVPRKVYTDFGLLPRWIRDVFQDDVEGLWVNDPEAYALIMTLLRNTSDSFRDRVHLYTNPRIPLFINFDVEEQLKNGFKRKVWLENGGYLIVDYTEALTVFDVNTGRYTGSIDLEQTAKDTNVLAAKEIARLLRLRDIGGLIIIDFIDMDQDAHRQAVYQMLAGESRKDRTKTVIAGWTKLGLVELTRKKVRDGKEKLAVKRCSACEGTGWVWTAEGKS</sequence>
<keyword evidence="2" id="KW-0479">Metal-binding</keyword>
<dbReference type="PANTHER" id="PTHR30001">
    <property type="entry name" value="RIBONUCLEASE"/>
    <property type="match status" value="1"/>
</dbReference>
<accession>A0A229UT88</accession>
<evidence type="ECO:0000313" key="7">
    <source>
        <dbReference type="EMBL" id="OXM86847.1"/>
    </source>
</evidence>
<dbReference type="RefSeq" id="WP_094014396.1">
    <property type="nucleotide sequence ID" value="NZ_NMQW01000012.1"/>
</dbReference>
<dbReference type="Gene3D" id="2.40.50.140">
    <property type="entry name" value="Nucleic acid-binding proteins"/>
    <property type="match status" value="1"/>
</dbReference>
<keyword evidence="5" id="KW-0694">RNA-binding</keyword>